<dbReference type="CDD" id="cd17355">
    <property type="entry name" value="MFS_YcxA_like"/>
    <property type="match status" value="1"/>
</dbReference>
<evidence type="ECO:0000256" key="2">
    <source>
        <dbReference type="ARBA" id="ARBA00022989"/>
    </source>
</evidence>
<dbReference type="PANTHER" id="PTHR11360">
    <property type="entry name" value="MONOCARBOXYLATE TRANSPORTER"/>
    <property type="match status" value="1"/>
</dbReference>
<feature type="transmembrane region" description="Helical" evidence="4">
    <location>
        <begin position="283"/>
        <end position="300"/>
    </location>
</feature>
<feature type="transmembrane region" description="Helical" evidence="4">
    <location>
        <begin position="373"/>
        <end position="392"/>
    </location>
</feature>
<feature type="transmembrane region" description="Helical" evidence="4">
    <location>
        <begin position="51"/>
        <end position="70"/>
    </location>
</feature>
<feature type="transmembrane region" description="Helical" evidence="4">
    <location>
        <begin position="338"/>
        <end position="361"/>
    </location>
</feature>
<dbReference type="Gene3D" id="1.20.1250.20">
    <property type="entry name" value="MFS general substrate transporter like domains"/>
    <property type="match status" value="1"/>
</dbReference>
<dbReference type="PROSITE" id="PS50850">
    <property type="entry name" value="MFS"/>
    <property type="match status" value="1"/>
</dbReference>
<feature type="transmembrane region" description="Helical" evidence="4">
    <location>
        <begin position="142"/>
        <end position="165"/>
    </location>
</feature>
<feature type="transmembrane region" description="Helical" evidence="4">
    <location>
        <begin position="220"/>
        <end position="240"/>
    </location>
</feature>
<dbReference type="SUPFAM" id="SSF103473">
    <property type="entry name" value="MFS general substrate transporter"/>
    <property type="match status" value="1"/>
</dbReference>
<organism evidence="6">
    <name type="scientific">Sheuella amnicola</name>
    <dbReference type="NCBI Taxonomy" id="2707330"/>
    <lineage>
        <taxon>Bacteria</taxon>
        <taxon>Pseudomonadati</taxon>
        <taxon>Pseudomonadota</taxon>
        <taxon>Betaproteobacteria</taxon>
        <taxon>Burkholderiales</taxon>
        <taxon>Alcaligenaceae</taxon>
        <taxon>Sheuella</taxon>
    </lineage>
</organism>
<dbReference type="InterPro" id="IPR011701">
    <property type="entry name" value="MFS"/>
</dbReference>
<evidence type="ECO:0000256" key="4">
    <source>
        <dbReference type="SAM" id="Phobius"/>
    </source>
</evidence>
<sequence>MTQITASEESTNSVRTILVGTFIVLLAMGTRATFGLFMQPMGLEYGWQREVFSMAFAIQNLVWGAAAIGAGMMADRFGSARTIAMCALFYAAGLIGARLSTSEFQLYMTAGVLIGLGQAGTTFAVILPVIARTVPLSSRSTAMGIASAGGSLGQFLVVPTGQLLIDTFEWTGAFWILSVVLAATLPLTWFLRGKPAASSGPQQSMLSAIRQALKHPTFHFLFWSYFVCGFHTAFITLHLPAFVIDSGLNQKVGAMAIALIGLFNVFGSFTAGKMGGKYSKKNLLAFLYAMRAFGILWILYMPTTDFVVYVFAGWMGLFWLGTVPLTQGLIAQVYGLRYAATLSGMVFLGHQLGSFVGVYLGGRVQAMTGSYDLVWWMGVVLALIAAALCLPVREKPLTMPAVAAAA</sequence>
<dbReference type="InterPro" id="IPR050327">
    <property type="entry name" value="Proton-linked_MCT"/>
</dbReference>
<protein>
    <submittedName>
        <fullName evidence="6">MFS transporter</fullName>
    </submittedName>
</protein>
<name>A0A6B2QZ80_9BURK</name>
<keyword evidence="1 4" id="KW-0812">Transmembrane</keyword>
<dbReference type="EMBL" id="JAAGRN010000007">
    <property type="protein sequence ID" value="NDY83820.1"/>
    <property type="molecule type" value="Genomic_DNA"/>
</dbReference>
<feature type="transmembrane region" description="Helical" evidence="4">
    <location>
        <begin position="17"/>
        <end position="39"/>
    </location>
</feature>
<accession>A0A6B2QZ80</accession>
<dbReference type="PANTHER" id="PTHR11360:SF284">
    <property type="entry name" value="EG:103B4.3 PROTEIN-RELATED"/>
    <property type="match status" value="1"/>
</dbReference>
<reference evidence="6" key="1">
    <citation type="submission" date="2020-02" db="EMBL/GenBank/DDBJ databases">
        <authorList>
            <person name="Chen W.-M."/>
        </authorList>
    </citation>
    <scope>NUCLEOTIDE SEQUENCE</scope>
    <source>
        <strain evidence="6">NBD-18</strain>
    </source>
</reference>
<proteinExistence type="predicted"/>
<dbReference type="InterPro" id="IPR020846">
    <property type="entry name" value="MFS_dom"/>
</dbReference>
<feature type="transmembrane region" description="Helical" evidence="4">
    <location>
        <begin position="106"/>
        <end position="130"/>
    </location>
</feature>
<feature type="transmembrane region" description="Helical" evidence="4">
    <location>
        <begin position="252"/>
        <end position="271"/>
    </location>
</feature>
<dbReference type="InterPro" id="IPR036259">
    <property type="entry name" value="MFS_trans_sf"/>
</dbReference>
<feature type="transmembrane region" description="Helical" evidence="4">
    <location>
        <begin position="306"/>
        <end position="326"/>
    </location>
</feature>
<dbReference type="RefSeq" id="WP_163655399.1">
    <property type="nucleotide sequence ID" value="NZ_JAAGRN010000007.1"/>
</dbReference>
<keyword evidence="3 4" id="KW-0472">Membrane</keyword>
<dbReference type="AlphaFoldDB" id="A0A6B2QZ80"/>
<evidence type="ECO:0000313" key="6">
    <source>
        <dbReference type="EMBL" id="NDY83820.1"/>
    </source>
</evidence>
<evidence type="ECO:0000259" key="5">
    <source>
        <dbReference type="PROSITE" id="PS50850"/>
    </source>
</evidence>
<evidence type="ECO:0000256" key="3">
    <source>
        <dbReference type="ARBA" id="ARBA00023136"/>
    </source>
</evidence>
<comment type="caution">
    <text evidence="6">The sequence shown here is derived from an EMBL/GenBank/DDBJ whole genome shotgun (WGS) entry which is preliminary data.</text>
</comment>
<gene>
    <name evidence="6" type="ORF">G3I67_11300</name>
</gene>
<keyword evidence="2 4" id="KW-1133">Transmembrane helix</keyword>
<dbReference type="Pfam" id="PF07690">
    <property type="entry name" value="MFS_1"/>
    <property type="match status" value="1"/>
</dbReference>
<feature type="transmembrane region" description="Helical" evidence="4">
    <location>
        <begin position="171"/>
        <end position="191"/>
    </location>
</feature>
<evidence type="ECO:0000256" key="1">
    <source>
        <dbReference type="ARBA" id="ARBA00022692"/>
    </source>
</evidence>
<feature type="transmembrane region" description="Helical" evidence="4">
    <location>
        <begin position="82"/>
        <end position="100"/>
    </location>
</feature>
<dbReference type="GO" id="GO:0022857">
    <property type="term" value="F:transmembrane transporter activity"/>
    <property type="evidence" value="ECO:0007669"/>
    <property type="project" value="InterPro"/>
</dbReference>
<feature type="domain" description="Major facilitator superfamily (MFS) profile" evidence="5">
    <location>
        <begin position="13"/>
        <end position="397"/>
    </location>
</feature>